<dbReference type="AlphaFoldDB" id="W6QI62"/>
<evidence type="ECO:0000313" key="1">
    <source>
        <dbReference type="EMBL" id="CDM35706.1"/>
    </source>
</evidence>
<sequence length="69" mass="7546">MARKLRRAETENVELVTGNQGEMVPDNIRKKIDYLASNGHILSALSTIMSSPRDSASLAVCIHSSYAAR</sequence>
<organism evidence="1 2">
    <name type="scientific">Penicillium roqueforti (strain FM164)</name>
    <dbReference type="NCBI Taxonomy" id="1365484"/>
    <lineage>
        <taxon>Eukaryota</taxon>
        <taxon>Fungi</taxon>
        <taxon>Dikarya</taxon>
        <taxon>Ascomycota</taxon>
        <taxon>Pezizomycotina</taxon>
        <taxon>Eurotiomycetes</taxon>
        <taxon>Eurotiomycetidae</taxon>
        <taxon>Eurotiales</taxon>
        <taxon>Aspergillaceae</taxon>
        <taxon>Penicillium</taxon>
    </lineage>
</organism>
<name>W6QI62_PENRF</name>
<proteinExistence type="predicted"/>
<reference evidence="1" key="1">
    <citation type="journal article" date="2014" name="Nat. Commun.">
        <title>Multiple recent horizontal transfers of a large genomic region in cheese making fungi.</title>
        <authorList>
            <person name="Cheeseman K."/>
            <person name="Ropars J."/>
            <person name="Renault P."/>
            <person name="Dupont J."/>
            <person name="Gouzy J."/>
            <person name="Branca A."/>
            <person name="Abraham A.L."/>
            <person name="Ceppi M."/>
            <person name="Conseiller E."/>
            <person name="Debuchy R."/>
            <person name="Malagnac F."/>
            <person name="Goarin A."/>
            <person name="Silar P."/>
            <person name="Lacoste S."/>
            <person name="Sallet E."/>
            <person name="Bensimon A."/>
            <person name="Giraud T."/>
            <person name="Brygoo Y."/>
        </authorList>
    </citation>
    <scope>NUCLEOTIDE SEQUENCE [LARGE SCALE GENOMIC DNA]</scope>
    <source>
        <strain evidence="1">FM164</strain>
    </source>
</reference>
<dbReference type="EMBL" id="HG792018">
    <property type="protein sequence ID" value="CDM35706.1"/>
    <property type="molecule type" value="Genomic_DNA"/>
</dbReference>
<protein>
    <submittedName>
        <fullName evidence="1">Genomic scaffold, ProqFM164S04</fullName>
    </submittedName>
</protein>
<keyword evidence="2" id="KW-1185">Reference proteome</keyword>
<accession>W6QI62</accession>
<evidence type="ECO:0000313" key="2">
    <source>
        <dbReference type="Proteomes" id="UP000030686"/>
    </source>
</evidence>
<gene>
    <name evidence="1" type="ORF">PROQFM164_S04g000587</name>
</gene>
<dbReference type="Proteomes" id="UP000030686">
    <property type="component" value="Unassembled WGS sequence"/>
</dbReference>